<feature type="transmembrane region" description="Helical" evidence="1">
    <location>
        <begin position="122"/>
        <end position="145"/>
    </location>
</feature>
<evidence type="ECO:0000313" key="4">
    <source>
        <dbReference type="EMBL" id="CAB4774037.1"/>
    </source>
</evidence>
<feature type="transmembrane region" description="Helical" evidence="1">
    <location>
        <begin position="92"/>
        <end position="110"/>
    </location>
</feature>
<dbReference type="EMBL" id="CAEZUJ010000065">
    <property type="protein sequence ID" value="CAB4606956.1"/>
    <property type="molecule type" value="Genomic_DNA"/>
</dbReference>
<feature type="transmembrane region" description="Helical" evidence="1">
    <location>
        <begin position="189"/>
        <end position="209"/>
    </location>
</feature>
<dbReference type="EMBL" id="CAEZXH010000011">
    <property type="protein sequence ID" value="CAB4677975.1"/>
    <property type="molecule type" value="Genomic_DNA"/>
</dbReference>
<feature type="transmembrane region" description="Helical" evidence="1">
    <location>
        <begin position="166"/>
        <end position="183"/>
    </location>
</feature>
<sequence>MRFRLSRTIPDTPWRASNTWSLTPVRFLILVIGLALFGIGDGLLVVAHLGNAPWTVLAQGLSLRTGIALGWWTFIISTIVLLIWIPLREKPGFGTIANIVLVAFFIQLTVDLLPTPTLLWEQLTLSTIGVLIVGAGSSLYLTCGLGPGPRDGLMTALHYRSGLPVGRVRLFIELIVLSMGWALGGRVGVGTFLFALFIGFSIAFWLEIVRRFTAH</sequence>
<accession>A0A6J6H1E3</accession>
<dbReference type="Pfam" id="PF19700">
    <property type="entry name" value="DUF6198"/>
    <property type="match status" value="1"/>
</dbReference>
<dbReference type="EMBL" id="CAFBLI010000027">
    <property type="protein sequence ID" value="CAB4862783.1"/>
    <property type="molecule type" value="Genomic_DNA"/>
</dbReference>
<dbReference type="EMBL" id="CAEZZS010000017">
    <property type="protein sequence ID" value="CAB4774037.1"/>
    <property type="molecule type" value="Genomic_DNA"/>
</dbReference>
<organism evidence="2">
    <name type="scientific">freshwater metagenome</name>
    <dbReference type="NCBI Taxonomy" id="449393"/>
    <lineage>
        <taxon>unclassified sequences</taxon>
        <taxon>metagenomes</taxon>
        <taxon>ecological metagenomes</taxon>
    </lineage>
</organism>
<dbReference type="PANTHER" id="PTHR40078">
    <property type="entry name" value="INTEGRAL MEMBRANE PROTEIN-RELATED"/>
    <property type="match status" value="1"/>
</dbReference>
<dbReference type="AlphaFoldDB" id="A0A6J6H1E3"/>
<feature type="transmembrane region" description="Helical" evidence="1">
    <location>
        <begin position="27"/>
        <end position="47"/>
    </location>
</feature>
<feature type="transmembrane region" description="Helical" evidence="1">
    <location>
        <begin position="67"/>
        <end position="85"/>
    </location>
</feature>
<keyword evidence="1" id="KW-1133">Transmembrane helix</keyword>
<evidence type="ECO:0000313" key="3">
    <source>
        <dbReference type="EMBL" id="CAB4677975.1"/>
    </source>
</evidence>
<reference evidence="2" key="1">
    <citation type="submission" date="2020-05" db="EMBL/GenBank/DDBJ databases">
        <authorList>
            <person name="Chiriac C."/>
            <person name="Salcher M."/>
            <person name="Ghai R."/>
            <person name="Kavagutti S V."/>
        </authorList>
    </citation>
    <scope>NUCLEOTIDE SEQUENCE</scope>
</reference>
<proteinExistence type="predicted"/>
<name>A0A6J6H1E3_9ZZZZ</name>
<keyword evidence="1" id="KW-0472">Membrane</keyword>
<dbReference type="InterPro" id="IPR038750">
    <property type="entry name" value="YczE/YyaS-like"/>
</dbReference>
<gene>
    <name evidence="2" type="ORF">UFOPK1811_01183</name>
    <name evidence="3" type="ORF">UFOPK2360_00324</name>
    <name evidence="4" type="ORF">UFOPK2922_00533</name>
    <name evidence="5" type="ORF">UFOPK3306_00511</name>
</gene>
<keyword evidence="1" id="KW-0812">Transmembrane</keyword>
<protein>
    <submittedName>
        <fullName evidence="2">Unannotated protein</fullName>
    </submittedName>
</protein>
<evidence type="ECO:0000313" key="5">
    <source>
        <dbReference type="EMBL" id="CAB4862783.1"/>
    </source>
</evidence>
<dbReference type="PANTHER" id="PTHR40078:SF1">
    <property type="entry name" value="INTEGRAL MEMBRANE PROTEIN"/>
    <property type="match status" value="1"/>
</dbReference>
<evidence type="ECO:0000256" key="1">
    <source>
        <dbReference type="SAM" id="Phobius"/>
    </source>
</evidence>
<evidence type="ECO:0000313" key="2">
    <source>
        <dbReference type="EMBL" id="CAB4606956.1"/>
    </source>
</evidence>